<organism evidence="1 2">
    <name type="scientific">Diphasiastrum complanatum</name>
    <name type="common">Issler's clubmoss</name>
    <name type="synonym">Lycopodium complanatum</name>
    <dbReference type="NCBI Taxonomy" id="34168"/>
    <lineage>
        <taxon>Eukaryota</taxon>
        <taxon>Viridiplantae</taxon>
        <taxon>Streptophyta</taxon>
        <taxon>Embryophyta</taxon>
        <taxon>Tracheophyta</taxon>
        <taxon>Lycopodiopsida</taxon>
        <taxon>Lycopodiales</taxon>
        <taxon>Lycopodiaceae</taxon>
        <taxon>Lycopodioideae</taxon>
        <taxon>Diphasiastrum</taxon>
    </lineage>
</organism>
<accession>A0ACC2B2Q0</accession>
<keyword evidence="2" id="KW-1185">Reference proteome</keyword>
<name>A0ACC2B2Q0_DIPCM</name>
<reference evidence="2" key="1">
    <citation type="journal article" date="2024" name="Proc. Natl. Acad. Sci. U.S.A.">
        <title>Extraordinary preservation of gene collinearity over three hundred million years revealed in homosporous lycophytes.</title>
        <authorList>
            <person name="Li C."/>
            <person name="Wickell D."/>
            <person name="Kuo L.Y."/>
            <person name="Chen X."/>
            <person name="Nie B."/>
            <person name="Liao X."/>
            <person name="Peng D."/>
            <person name="Ji J."/>
            <person name="Jenkins J."/>
            <person name="Williams M."/>
            <person name="Shu S."/>
            <person name="Plott C."/>
            <person name="Barry K."/>
            <person name="Rajasekar S."/>
            <person name="Grimwood J."/>
            <person name="Han X."/>
            <person name="Sun S."/>
            <person name="Hou Z."/>
            <person name="He W."/>
            <person name="Dai G."/>
            <person name="Sun C."/>
            <person name="Schmutz J."/>
            <person name="Leebens-Mack J.H."/>
            <person name="Li F.W."/>
            <person name="Wang L."/>
        </authorList>
    </citation>
    <scope>NUCLEOTIDE SEQUENCE [LARGE SCALE GENOMIC DNA]</scope>
    <source>
        <strain evidence="2">cv. PW_Plant_1</strain>
    </source>
</reference>
<comment type="caution">
    <text evidence="1">The sequence shown here is derived from an EMBL/GenBank/DDBJ whole genome shotgun (WGS) entry which is preliminary data.</text>
</comment>
<sequence>MHSTHQPGMRLLAENTVYKRQPSRDLFAMDGVESNSVPTTGTLSAAPPWQLSLPHVCVALMSAILFGYHLGVVNIPLQYIARDLEFADSSIAQGFVVSICLIGAFGGCAMSGMVADWLGRRRAFQISTLPMILGTALSAVAPVLAVMLIGRLLVGIGLGIGGPVLSLYISEVLYFSELDLLLCSLLVVMGLSSSDFSRQLQISPTEIRGMYGSLSQIATCCGILGSLLVGLPISTVPGWWRACFWIATVPAALLLLGMEFCAESPRWLFKKSRWYEAEHELERLWGLSYAKTGMVHLLQNEESEDENTTSSWEDLFDKRYIRVVMIGSALFALQQLSGINAIFYFSATVFRKAGVSSDVAASVCVGVINLLGSCIAAYLMDRKGRRSLLIWSFSGMAFAMAMQAAVGSLHAASSLQGSISLLATSLYVFMFAIGAGPVPALLLPEIFPNAIRAKAMSVAMCVHWVGNVLIGLTYLDLLHHLGAATLYSFFTAVCLLAALFVKKHVLETKGRSLEDIEAFLLGGL</sequence>
<dbReference type="Proteomes" id="UP001162992">
    <property type="component" value="Chromosome 18"/>
</dbReference>
<evidence type="ECO:0000313" key="1">
    <source>
        <dbReference type="EMBL" id="KAJ7524069.1"/>
    </source>
</evidence>
<gene>
    <name evidence="1" type="ORF">O6H91_18G076200</name>
</gene>
<protein>
    <submittedName>
        <fullName evidence="1">Uncharacterized protein</fullName>
    </submittedName>
</protein>
<evidence type="ECO:0000313" key="2">
    <source>
        <dbReference type="Proteomes" id="UP001162992"/>
    </source>
</evidence>
<proteinExistence type="predicted"/>
<dbReference type="EMBL" id="CM055109">
    <property type="protein sequence ID" value="KAJ7524069.1"/>
    <property type="molecule type" value="Genomic_DNA"/>
</dbReference>